<proteinExistence type="predicted"/>
<protein>
    <submittedName>
        <fullName evidence="1">Uncharacterized protein</fullName>
    </submittedName>
</protein>
<reference evidence="1 2" key="1">
    <citation type="journal article" date="2017" name="ISME J.">
        <title>Energy and carbon metabolisms in a deep terrestrial subsurface fluid microbial community.</title>
        <authorList>
            <person name="Momper L."/>
            <person name="Jungbluth S.P."/>
            <person name="Lee M.D."/>
            <person name="Amend J.P."/>
        </authorList>
    </citation>
    <scope>NUCLEOTIDE SEQUENCE [LARGE SCALE GENOMIC DNA]</scope>
    <source>
        <strain evidence="1">SURF_26</strain>
    </source>
</reference>
<gene>
    <name evidence="1" type="ORF">C4541_12810</name>
</gene>
<dbReference type="AlphaFoldDB" id="A0A3A4QU65"/>
<evidence type="ECO:0000313" key="1">
    <source>
        <dbReference type="EMBL" id="RJP56209.1"/>
    </source>
</evidence>
<accession>A0A3A4QU65</accession>
<dbReference type="Proteomes" id="UP000266426">
    <property type="component" value="Unassembled WGS sequence"/>
</dbReference>
<comment type="caution">
    <text evidence="1">The sequence shown here is derived from an EMBL/GenBank/DDBJ whole genome shotgun (WGS) entry which is preliminary data.</text>
</comment>
<feature type="non-terminal residue" evidence="1">
    <location>
        <position position="92"/>
    </location>
</feature>
<evidence type="ECO:0000313" key="2">
    <source>
        <dbReference type="Proteomes" id="UP000266426"/>
    </source>
</evidence>
<name>A0A3A4QU65_9BACT</name>
<dbReference type="EMBL" id="QZJZ01000099">
    <property type="protein sequence ID" value="RJP56209.1"/>
    <property type="molecule type" value="Genomic_DNA"/>
</dbReference>
<organism evidence="1 2">
    <name type="scientific">Candidatus Auribacter fodinae</name>
    <dbReference type="NCBI Taxonomy" id="2093366"/>
    <lineage>
        <taxon>Bacteria</taxon>
        <taxon>Pseudomonadati</taxon>
        <taxon>Candidatus Auribacterota</taxon>
        <taxon>Candidatus Auribacteria</taxon>
        <taxon>Candidatus Auribacterales</taxon>
        <taxon>Candidatus Auribacteraceae</taxon>
        <taxon>Candidatus Auribacter</taxon>
    </lineage>
</organism>
<sequence>MVDHFIPLPKGSEEWQLYQDIEEYLRTFFRQEDGGQKGLGFVMTIYRRRLTSSIHAIRESLKRRRAELLSENPRVMAGIDDDDRDEDLFAGD</sequence>